<keyword evidence="1" id="KW-1133">Transmembrane helix</keyword>
<keyword evidence="3" id="KW-1185">Reference proteome</keyword>
<accession>A0A6I6MJR6</accession>
<dbReference type="EMBL" id="CP047045">
    <property type="protein sequence ID" value="QGZ94141.1"/>
    <property type="molecule type" value="Genomic_DNA"/>
</dbReference>
<feature type="transmembrane region" description="Helical" evidence="1">
    <location>
        <begin position="34"/>
        <end position="56"/>
    </location>
</feature>
<sequence>MLASIAKPVFVTACACNLAFSVIGIYGFESHRPASFFVANLGGGLAFAVAAALAFLLLRESPSMDRPWIKAALVFLVLGPLAFWGLQMPAAAEAICIDQCHGADSATIQARAVADIVQSQIAMIVVALAATFCAARAMAAMLDDLAV</sequence>
<dbReference type="KEGG" id="tsv:DSM104635_00957"/>
<protein>
    <submittedName>
        <fullName evidence="2">Uncharacterized protein</fullName>
    </submittedName>
</protein>
<dbReference type="Proteomes" id="UP000431269">
    <property type="component" value="Chromosome"/>
</dbReference>
<keyword evidence="1" id="KW-0812">Transmembrane</keyword>
<reference evidence="3" key="1">
    <citation type="submission" date="2019-12" db="EMBL/GenBank/DDBJ databases">
        <title>Complete genome of Terracaulis silvestris 0127_4.</title>
        <authorList>
            <person name="Vieira S."/>
            <person name="Riedel T."/>
            <person name="Sproer C."/>
            <person name="Pascual J."/>
            <person name="Boedeker C."/>
            <person name="Overmann J."/>
        </authorList>
    </citation>
    <scope>NUCLEOTIDE SEQUENCE [LARGE SCALE GENOMIC DNA]</scope>
    <source>
        <strain evidence="3">0127_4</strain>
    </source>
</reference>
<feature type="transmembrane region" description="Helical" evidence="1">
    <location>
        <begin position="9"/>
        <end position="28"/>
    </location>
</feature>
<name>A0A6I6MJR6_9CAUL</name>
<evidence type="ECO:0000313" key="3">
    <source>
        <dbReference type="Proteomes" id="UP000431269"/>
    </source>
</evidence>
<evidence type="ECO:0000313" key="2">
    <source>
        <dbReference type="EMBL" id="QGZ94141.1"/>
    </source>
</evidence>
<feature type="transmembrane region" description="Helical" evidence="1">
    <location>
        <begin position="68"/>
        <end position="86"/>
    </location>
</feature>
<dbReference type="AlphaFoldDB" id="A0A6I6MJR6"/>
<dbReference type="RefSeq" id="WP_158765101.1">
    <property type="nucleotide sequence ID" value="NZ_CP047045.1"/>
</dbReference>
<feature type="transmembrane region" description="Helical" evidence="1">
    <location>
        <begin position="121"/>
        <end position="142"/>
    </location>
</feature>
<evidence type="ECO:0000256" key="1">
    <source>
        <dbReference type="SAM" id="Phobius"/>
    </source>
</evidence>
<keyword evidence="1" id="KW-0472">Membrane</keyword>
<organism evidence="2 3">
    <name type="scientific">Terricaulis silvestris</name>
    <dbReference type="NCBI Taxonomy" id="2686094"/>
    <lineage>
        <taxon>Bacteria</taxon>
        <taxon>Pseudomonadati</taxon>
        <taxon>Pseudomonadota</taxon>
        <taxon>Alphaproteobacteria</taxon>
        <taxon>Caulobacterales</taxon>
        <taxon>Caulobacteraceae</taxon>
        <taxon>Terricaulis</taxon>
    </lineage>
</organism>
<proteinExistence type="predicted"/>
<gene>
    <name evidence="2" type="ORF">DSM104635_00957</name>
</gene>